<comment type="caution">
    <text evidence="7">The sequence shown here is derived from an EMBL/GenBank/DDBJ whole genome shotgun (WGS) entry which is preliminary data.</text>
</comment>
<dbReference type="PANTHER" id="PTHR23240:SF31">
    <property type="entry name" value="DNA REPAIR METALLO-BETA-LACTAMASE FAMILY PROTEIN"/>
    <property type="match status" value="1"/>
</dbReference>
<protein>
    <recommendedName>
        <fullName evidence="6">DNA repair metallo-beta-lactamase domain-containing protein</fullName>
    </recommendedName>
</protein>
<gene>
    <name evidence="7" type="ORF">RND81_02G149500</name>
</gene>
<comment type="similarity">
    <text evidence="2">Belongs to the DNA repair metallo-beta-lactamase (DRMBL) family.</text>
</comment>
<evidence type="ECO:0000256" key="3">
    <source>
        <dbReference type="ARBA" id="ARBA00022763"/>
    </source>
</evidence>
<proteinExistence type="inferred from homology"/>
<dbReference type="Gene3D" id="3.60.15.10">
    <property type="entry name" value="Ribonuclease Z/Hydroxyacylglutathione hydrolase-like"/>
    <property type="match status" value="1"/>
</dbReference>
<dbReference type="SUPFAM" id="SSF56281">
    <property type="entry name" value="Metallo-hydrolase/oxidoreductase"/>
    <property type="match status" value="1"/>
</dbReference>
<evidence type="ECO:0000256" key="4">
    <source>
        <dbReference type="ARBA" id="ARBA00023204"/>
    </source>
</evidence>
<dbReference type="Gene3D" id="3.40.50.12650">
    <property type="match status" value="1"/>
</dbReference>
<dbReference type="GO" id="GO:0035312">
    <property type="term" value="F:5'-3' DNA exonuclease activity"/>
    <property type="evidence" value="ECO:0007669"/>
    <property type="project" value="TreeGrafter"/>
</dbReference>
<dbReference type="EMBL" id="JBDFQZ010000002">
    <property type="protein sequence ID" value="KAK9749780.1"/>
    <property type="molecule type" value="Genomic_DNA"/>
</dbReference>
<evidence type="ECO:0000259" key="6">
    <source>
        <dbReference type="Pfam" id="PF07522"/>
    </source>
</evidence>
<dbReference type="InterPro" id="IPR011084">
    <property type="entry name" value="DRMBL"/>
</dbReference>
<dbReference type="InterPro" id="IPR036866">
    <property type="entry name" value="RibonucZ/Hydroxyglut_hydro"/>
</dbReference>
<keyword evidence="4" id="KW-0234">DNA repair</keyword>
<dbReference type="FunFam" id="3.40.50.12650:FF:000005">
    <property type="entry name" value="DNA repair metallo-beta-lactamase family protein"/>
    <property type="match status" value="1"/>
</dbReference>
<dbReference type="GO" id="GO:0003684">
    <property type="term" value="F:damaged DNA binding"/>
    <property type="evidence" value="ECO:0007669"/>
    <property type="project" value="TreeGrafter"/>
</dbReference>
<keyword evidence="5" id="KW-0539">Nucleus</keyword>
<dbReference type="PANTHER" id="PTHR23240">
    <property type="entry name" value="DNA CROSS-LINK REPAIR PROTEIN PSO2/SNM1-RELATED"/>
    <property type="match status" value="1"/>
</dbReference>
<reference evidence="7" key="1">
    <citation type="submission" date="2024-03" db="EMBL/GenBank/DDBJ databases">
        <title>WGS assembly of Saponaria officinalis var. Norfolk2.</title>
        <authorList>
            <person name="Jenkins J."/>
            <person name="Shu S."/>
            <person name="Grimwood J."/>
            <person name="Barry K."/>
            <person name="Goodstein D."/>
            <person name="Schmutz J."/>
            <person name="Leebens-Mack J."/>
            <person name="Osbourn A."/>
        </authorList>
    </citation>
    <scope>NUCLEOTIDE SEQUENCE [LARGE SCALE GENOMIC DNA]</scope>
    <source>
        <strain evidence="7">JIC</strain>
    </source>
</reference>
<dbReference type="GO" id="GO:0006303">
    <property type="term" value="P:double-strand break repair via nonhomologous end joining"/>
    <property type="evidence" value="ECO:0007669"/>
    <property type="project" value="TreeGrafter"/>
</dbReference>
<evidence type="ECO:0000256" key="1">
    <source>
        <dbReference type="ARBA" id="ARBA00004123"/>
    </source>
</evidence>
<feature type="domain" description="DNA repair metallo-beta-lactamase" evidence="6">
    <location>
        <begin position="224"/>
        <end position="336"/>
    </location>
</feature>
<evidence type="ECO:0000313" key="7">
    <source>
        <dbReference type="EMBL" id="KAK9749780.1"/>
    </source>
</evidence>
<sequence>MPIDMPRKLPFSVDTWNPNSKIKRHHFLTHAHKDHCSGITTHFSYPIYSTHLTKLIILQFFPQLDESLFVGIEVEMCLTIEDPDGSFKVTAFDANHCPGAVMFLFEGDFGNILHTGDCRLTPECLMYLPEKNLSKNSKEPNCPLDFLFLDCTFGKSLMKIPSKQSAIQQITNCIWKHPNVPTVYLTCNLLGQEEILVHVSETFGSKIFVDKTIHPDFYKILQLIAPQIISDDPSSRFHLFEGFPKLYEKAQRKILEARENMQPEPLIIRPSAQWYAHEETGLTMMERKIIEKSNIPVKDHFGVWHVCYSMHSSRQELDWALELLAPKWVVSTTPECRAMELNYVKTRCFNSHTSNAHVWKLLGLSVDASLDANISSDVSIDASVEVMTIAALEESQSESPKKLAYKRVLSLSPLRKKSSITLFGRARLGYHSCIADEVLKSTSGSLYDQKQAISDKVEQKLPFLDDNVGCEVEKPTEFKNNDVEQKLLQSEKTESEKPIEFKNNNVEQKMLHSDDIVVEKPVEDNIAVVDPKTDSYMCRRDTTICETVSYPSCSSYTSYSSRTSIGSVNGYSDNVRKLYRSMNVAVPKPLPSLVELMKARKRAKR</sequence>
<dbReference type="AlphaFoldDB" id="A0AAW1MN00"/>
<keyword evidence="8" id="KW-1185">Reference proteome</keyword>
<keyword evidence="3" id="KW-0227">DNA damage</keyword>
<dbReference type="GO" id="GO:0005634">
    <property type="term" value="C:nucleus"/>
    <property type="evidence" value="ECO:0007669"/>
    <property type="project" value="UniProtKB-SubCell"/>
</dbReference>
<name>A0AAW1MN00_SAPOF</name>
<evidence type="ECO:0000313" key="8">
    <source>
        <dbReference type="Proteomes" id="UP001443914"/>
    </source>
</evidence>
<comment type="subcellular location">
    <subcellularLocation>
        <location evidence="1">Nucleus</location>
    </subcellularLocation>
</comment>
<dbReference type="Proteomes" id="UP001443914">
    <property type="component" value="Unassembled WGS sequence"/>
</dbReference>
<evidence type="ECO:0000256" key="5">
    <source>
        <dbReference type="ARBA" id="ARBA00023242"/>
    </source>
</evidence>
<dbReference type="Pfam" id="PF07522">
    <property type="entry name" value="DRMBL"/>
    <property type="match status" value="1"/>
</dbReference>
<organism evidence="7 8">
    <name type="scientific">Saponaria officinalis</name>
    <name type="common">Common soapwort</name>
    <name type="synonym">Lychnis saponaria</name>
    <dbReference type="NCBI Taxonomy" id="3572"/>
    <lineage>
        <taxon>Eukaryota</taxon>
        <taxon>Viridiplantae</taxon>
        <taxon>Streptophyta</taxon>
        <taxon>Embryophyta</taxon>
        <taxon>Tracheophyta</taxon>
        <taxon>Spermatophyta</taxon>
        <taxon>Magnoliopsida</taxon>
        <taxon>eudicotyledons</taxon>
        <taxon>Gunneridae</taxon>
        <taxon>Pentapetalae</taxon>
        <taxon>Caryophyllales</taxon>
        <taxon>Caryophyllaceae</taxon>
        <taxon>Caryophylleae</taxon>
        <taxon>Saponaria</taxon>
    </lineage>
</organism>
<dbReference type="GO" id="GO:0036297">
    <property type="term" value="P:interstrand cross-link repair"/>
    <property type="evidence" value="ECO:0007669"/>
    <property type="project" value="TreeGrafter"/>
</dbReference>
<accession>A0AAW1MN00</accession>
<evidence type="ECO:0000256" key="2">
    <source>
        <dbReference type="ARBA" id="ARBA00010304"/>
    </source>
</evidence>
<dbReference type="FunFam" id="3.60.15.10:FF:000039">
    <property type="entry name" value="DNA repair metallo-beta-lactamase family protein"/>
    <property type="match status" value="1"/>
</dbReference>